<evidence type="ECO:0000313" key="6">
    <source>
        <dbReference type="Proteomes" id="UP000031070"/>
    </source>
</evidence>
<dbReference type="OrthoDB" id="21336at10239"/>
<dbReference type="SUPFAM" id="SSF54171">
    <property type="entry name" value="DNA-binding domain"/>
    <property type="match status" value="1"/>
</dbReference>
<proteinExistence type="predicted"/>
<keyword evidence="6" id="KW-1185">Reference proteome</keyword>
<dbReference type="SUPFAM" id="SSF54060">
    <property type="entry name" value="His-Me finger endonucleases"/>
    <property type="match status" value="1"/>
</dbReference>
<organism evidence="5 6">
    <name type="scientific">Salmonella phage Shivani</name>
    <dbReference type="NCBI Taxonomy" id="1572715"/>
    <lineage>
        <taxon>Viruses</taxon>
        <taxon>Duplodnaviria</taxon>
        <taxon>Heunggongvirae</taxon>
        <taxon>Uroviricota</taxon>
        <taxon>Caudoviricetes</taxon>
        <taxon>Demerecviridae</taxon>
        <taxon>Markadamsvirinae</taxon>
        <taxon>Tequintavirus</taxon>
        <taxon>Tequintavirus shivani</taxon>
    </lineage>
</organism>
<evidence type="ECO:0000256" key="3">
    <source>
        <dbReference type="ARBA" id="ARBA00023163"/>
    </source>
</evidence>
<evidence type="ECO:0000256" key="2">
    <source>
        <dbReference type="ARBA" id="ARBA00023125"/>
    </source>
</evidence>
<evidence type="ECO:0000259" key="4">
    <source>
        <dbReference type="PROSITE" id="PS51032"/>
    </source>
</evidence>
<dbReference type="Pfam" id="PF13392">
    <property type="entry name" value="HNH_3"/>
    <property type="match status" value="1"/>
</dbReference>
<dbReference type="Gene3D" id="3.90.75.20">
    <property type="match status" value="1"/>
</dbReference>
<evidence type="ECO:0000256" key="1">
    <source>
        <dbReference type="ARBA" id="ARBA00023015"/>
    </source>
</evidence>
<evidence type="ECO:0000313" key="5">
    <source>
        <dbReference type="EMBL" id="AJA73601.1"/>
    </source>
</evidence>
<dbReference type="InterPro" id="IPR001471">
    <property type="entry name" value="AP2/ERF_dom"/>
</dbReference>
<dbReference type="InterPro" id="IPR036955">
    <property type="entry name" value="AP2/ERF_dom_sf"/>
</dbReference>
<dbReference type="InterPro" id="IPR044925">
    <property type="entry name" value="His-Me_finger_sf"/>
</dbReference>
<dbReference type="Proteomes" id="UP000031070">
    <property type="component" value="Segment"/>
</dbReference>
<accession>A0A0A7TWW1</accession>
<keyword evidence="1" id="KW-0805">Transcription regulation</keyword>
<dbReference type="InterPro" id="IPR016177">
    <property type="entry name" value="DNA-bd_dom_sf"/>
</dbReference>
<dbReference type="GO" id="GO:0003700">
    <property type="term" value="F:DNA-binding transcription factor activity"/>
    <property type="evidence" value="ECO:0007669"/>
    <property type="project" value="InterPro"/>
</dbReference>
<dbReference type="Gene3D" id="3.30.730.10">
    <property type="entry name" value="AP2/ERF domain"/>
    <property type="match status" value="1"/>
</dbReference>
<protein>
    <submittedName>
        <fullName evidence="5">HNH homing endonuclease</fullName>
    </submittedName>
</protein>
<gene>
    <name evidence="5" type="ORF">CPT_Shivani154</name>
</gene>
<dbReference type="EMBL" id="KP143763">
    <property type="protein sequence ID" value="AJA73601.1"/>
    <property type="molecule type" value="Genomic_DNA"/>
</dbReference>
<keyword evidence="3" id="KW-0804">Transcription</keyword>
<keyword evidence="5" id="KW-0540">Nuclease</keyword>
<dbReference type="InterPro" id="IPR003615">
    <property type="entry name" value="HNH_nuc"/>
</dbReference>
<dbReference type="RefSeq" id="YP_009194798.1">
    <property type="nucleotide sequence ID" value="NC_028754.1"/>
</dbReference>
<dbReference type="PROSITE" id="PS51032">
    <property type="entry name" value="AP2_ERF"/>
    <property type="match status" value="1"/>
</dbReference>
<sequence>MANHKPLLPLAEYQKKFDYDPETGMFTWNSGSRKGKPAGSRNSSGISLSMGSNGLYKAHRVAYLYMTGEDPGEFLIDHKDQDPFNNRWNNLRKATNAENGKNSSGWKNESTGVKGVYKREEGKFEAKLRVNGNRITIGTFKTLEQAEKELRKAREHYHGEFANHN</sequence>
<dbReference type="GO" id="GO:0003677">
    <property type="term" value="F:DNA binding"/>
    <property type="evidence" value="ECO:0007669"/>
    <property type="project" value="UniProtKB-KW"/>
</dbReference>
<name>A0A0A7TWW1_9CAUD</name>
<dbReference type="GO" id="GO:0004519">
    <property type="term" value="F:endonuclease activity"/>
    <property type="evidence" value="ECO:0007669"/>
    <property type="project" value="UniProtKB-KW"/>
</dbReference>
<feature type="domain" description="AP2/ERF" evidence="4">
    <location>
        <begin position="112"/>
        <end position="165"/>
    </location>
</feature>
<reference evidence="6" key="1">
    <citation type="submission" date="2014-11" db="EMBL/GenBank/DDBJ databases">
        <title>Complete Genome of Salmonella enterica serovar Typhimurium Siphophage Shivani.</title>
        <authorList>
            <person name="Piya D."/>
            <person name="Xie Y."/>
            <person name="Hernandez A.C."/>
            <person name="Everett G.F.K."/>
        </authorList>
    </citation>
    <scope>NUCLEOTIDE SEQUENCE [LARGE SCALE GENOMIC DNA]</scope>
</reference>
<keyword evidence="5" id="KW-0378">Hydrolase</keyword>
<keyword evidence="5" id="KW-0255">Endonuclease</keyword>
<dbReference type="GeneID" id="26646675"/>
<dbReference type="KEGG" id="vg:26646675"/>
<keyword evidence="2" id="KW-0238">DNA-binding</keyword>